<reference evidence="9 10" key="1">
    <citation type="journal article" date="2021" name="Commun. Biol.">
        <title>The genome of Shorea leprosula (Dipterocarpaceae) highlights the ecological relevance of drought in aseasonal tropical rainforests.</title>
        <authorList>
            <person name="Ng K.K.S."/>
            <person name="Kobayashi M.J."/>
            <person name="Fawcett J.A."/>
            <person name="Hatakeyama M."/>
            <person name="Paape T."/>
            <person name="Ng C.H."/>
            <person name="Ang C.C."/>
            <person name="Tnah L.H."/>
            <person name="Lee C.T."/>
            <person name="Nishiyama T."/>
            <person name="Sese J."/>
            <person name="O'Brien M.J."/>
            <person name="Copetti D."/>
            <person name="Mohd Noor M.I."/>
            <person name="Ong R.C."/>
            <person name="Putra M."/>
            <person name="Sireger I.Z."/>
            <person name="Indrioko S."/>
            <person name="Kosugi Y."/>
            <person name="Izuno A."/>
            <person name="Isagi Y."/>
            <person name="Lee S.L."/>
            <person name="Shimizu K.K."/>
        </authorList>
    </citation>
    <scope>NUCLEOTIDE SEQUENCE [LARGE SCALE GENOMIC DNA]</scope>
    <source>
        <strain evidence="9">214</strain>
    </source>
</reference>
<feature type="binding site" evidence="7">
    <location>
        <position position="65"/>
    </location>
    <ligand>
        <name>Zn(2+)</name>
        <dbReference type="ChEBI" id="CHEBI:29105"/>
    </ligand>
</feature>
<dbReference type="InterPro" id="IPR036874">
    <property type="entry name" value="Carbonic_anhydrase_sf"/>
</dbReference>
<evidence type="ECO:0000256" key="4">
    <source>
        <dbReference type="ARBA" id="ARBA00022833"/>
    </source>
</evidence>
<evidence type="ECO:0000256" key="1">
    <source>
        <dbReference type="ARBA" id="ARBA00006217"/>
    </source>
</evidence>
<protein>
    <recommendedName>
        <fullName evidence="2 8">Carbonic anhydrase</fullName>
        <ecNumber evidence="2 8">4.2.1.1</ecNumber>
    </recommendedName>
    <alternativeName>
        <fullName evidence="8">Carbonate dehydratase</fullName>
    </alternativeName>
</protein>
<feature type="binding site" evidence="7">
    <location>
        <position position="62"/>
    </location>
    <ligand>
        <name>Zn(2+)</name>
        <dbReference type="ChEBI" id="CHEBI:29105"/>
    </ligand>
</feature>
<evidence type="ECO:0000256" key="3">
    <source>
        <dbReference type="ARBA" id="ARBA00022799"/>
    </source>
</evidence>
<dbReference type="SMART" id="SM00947">
    <property type="entry name" value="Pro_CA"/>
    <property type="match status" value="1"/>
</dbReference>
<evidence type="ECO:0000256" key="7">
    <source>
        <dbReference type="PIRSR" id="PIRSR601765-1"/>
    </source>
</evidence>
<accession>A0AAV5K5E8</accession>
<dbReference type="PANTHER" id="PTHR11002">
    <property type="entry name" value="CARBONIC ANHYDRASE"/>
    <property type="match status" value="1"/>
</dbReference>
<sequence>MANQSTQEVIEELKKLLSEKGDLDCEVQGKIERLIAEYSGVGAVIEYAVGSLEVRNILVIGHSKCGGIERLMTLPEDGSNEFDFIDDWVRIGLSAKEKVLSENPNLSLDEQCKLCEKESVKNSVRNLWSYPYVRKAVMDGNLKLWGGYYDFIHGKFELLEDAHVIPVVPA</sequence>
<proteinExistence type="inferred from homology"/>
<dbReference type="InterPro" id="IPR015892">
    <property type="entry name" value="Carbonic_anhydrase_CS"/>
</dbReference>
<dbReference type="AlphaFoldDB" id="A0AAV5K5E8"/>
<keyword evidence="10" id="KW-1185">Reference proteome</keyword>
<dbReference type="EMBL" id="BPVZ01000051">
    <property type="protein sequence ID" value="GKV18929.1"/>
    <property type="molecule type" value="Genomic_DNA"/>
</dbReference>
<keyword evidence="4 7" id="KW-0862">Zinc</keyword>
<evidence type="ECO:0000256" key="6">
    <source>
        <dbReference type="ARBA" id="ARBA00048348"/>
    </source>
</evidence>
<dbReference type="EC" id="4.2.1.1" evidence="2 8"/>
<dbReference type="SUPFAM" id="SSF53056">
    <property type="entry name" value="beta-carbonic anhydrase, cab"/>
    <property type="match status" value="1"/>
</dbReference>
<comment type="catalytic activity">
    <reaction evidence="6 8">
        <text>hydrogencarbonate + H(+) = CO2 + H2O</text>
        <dbReference type="Rhea" id="RHEA:10748"/>
        <dbReference type="ChEBI" id="CHEBI:15377"/>
        <dbReference type="ChEBI" id="CHEBI:15378"/>
        <dbReference type="ChEBI" id="CHEBI:16526"/>
        <dbReference type="ChEBI" id="CHEBI:17544"/>
        <dbReference type="EC" id="4.2.1.1"/>
    </reaction>
</comment>
<evidence type="ECO:0000256" key="2">
    <source>
        <dbReference type="ARBA" id="ARBA00012925"/>
    </source>
</evidence>
<evidence type="ECO:0000313" key="10">
    <source>
        <dbReference type="Proteomes" id="UP001054252"/>
    </source>
</evidence>
<comment type="cofactor">
    <cofactor evidence="7">
        <name>Zn(2+)</name>
        <dbReference type="ChEBI" id="CHEBI:29105"/>
    </cofactor>
    <text evidence="7">Binds 1 zinc ion per subunit.</text>
</comment>
<comment type="function">
    <text evidence="8">Reversible hydration of carbon dioxide.</text>
</comment>
<dbReference type="GO" id="GO:0004089">
    <property type="term" value="F:carbonate dehydratase activity"/>
    <property type="evidence" value="ECO:0007669"/>
    <property type="project" value="UniProtKB-UniRule"/>
</dbReference>
<dbReference type="InterPro" id="IPR001765">
    <property type="entry name" value="Carbonic_anhydrase"/>
</dbReference>
<dbReference type="Pfam" id="PF00484">
    <property type="entry name" value="Pro_CA"/>
    <property type="match status" value="1"/>
</dbReference>
<organism evidence="9 10">
    <name type="scientific">Rubroshorea leprosula</name>
    <dbReference type="NCBI Taxonomy" id="152421"/>
    <lineage>
        <taxon>Eukaryota</taxon>
        <taxon>Viridiplantae</taxon>
        <taxon>Streptophyta</taxon>
        <taxon>Embryophyta</taxon>
        <taxon>Tracheophyta</taxon>
        <taxon>Spermatophyta</taxon>
        <taxon>Magnoliopsida</taxon>
        <taxon>eudicotyledons</taxon>
        <taxon>Gunneridae</taxon>
        <taxon>Pentapetalae</taxon>
        <taxon>rosids</taxon>
        <taxon>malvids</taxon>
        <taxon>Malvales</taxon>
        <taxon>Dipterocarpaceae</taxon>
        <taxon>Rubroshorea</taxon>
    </lineage>
</organism>
<keyword evidence="3" id="KW-0702">S-nitrosylation</keyword>
<keyword evidence="5 8" id="KW-0456">Lyase</keyword>
<dbReference type="PANTHER" id="PTHR11002:SF45">
    <property type="entry name" value="CARBONIC ANHYDRASE"/>
    <property type="match status" value="1"/>
</dbReference>
<dbReference type="GO" id="GO:0015976">
    <property type="term" value="P:carbon utilization"/>
    <property type="evidence" value="ECO:0007669"/>
    <property type="project" value="InterPro"/>
</dbReference>
<keyword evidence="7" id="KW-0479">Metal-binding</keyword>
<dbReference type="Gene3D" id="3.40.1050.10">
    <property type="entry name" value="Carbonic anhydrase"/>
    <property type="match status" value="1"/>
</dbReference>
<dbReference type="GO" id="GO:0008270">
    <property type="term" value="F:zinc ion binding"/>
    <property type="evidence" value="ECO:0007669"/>
    <property type="project" value="UniProtKB-UniRule"/>
</dbReference>
<name>A0AAV5K5E8_9ROSI</name>
<comment type="similarity">
    <text evidence="1 8">Belongs to the beta-class carbonic anhydrase family.</text>
</comment>
<dbReference type="Proteomes" id="UP001054252">
    <property type="component" value="Unassembled WGS sequence"/>
</dbReference>
<evidence type="ECO:0000313" key="9">
    <source>
        <dbReference type="EMBL" id="GKV18929.1"/>
    </source>
</evidence>
<evidence type="ECO:0000256" key="5">
    <source>
        <dbReference type="ARBA" id="ARBA00023239"/>
    </source>
</evidence>
<evidence type="ECO:0000256" key="8">
    <source>
        <dbReference type="RuleBase" id="RU003956"/>
    </source>
</evidence>
<dbReference type="PROSITE" id="PS00705">
    <property type="entry name" value="PROK_CO2_ANHYDRASE_2"/>
    <property type="match status" value="1"/>
</dbReference>
<gene>
    <name evidence="9" type="ORF">SLEP1_g29244</name>
</gene>
<comment type="caution">
    <text evidence="9">The sequence shown here is derived from an EMBL/GenBank/DDBJ whole genome shotgun (WGS) entry which is preliminary data.</text>
</comment>